<dbReference type="EMBL" id="CZRL01000036">
    <property type="protein sequence ID" value="CUS50736.1"/>
    <property type="molecule type" value="Genomic_DNA"/>
</dbReference>
<dbReference type="InterPro" id="IPR029063">
    <property type="entry name" value="SAM-dependent_MTases_sf"/>
</dbReference>
<dbReference type="AlphaFoldDB" id="A0A160TTQ5"/>
<gene>
    <name evidence="2" type="ORF">MGWOODY_XGa1183</name>
</gene>
<dbReference type="InterPro" id="IPR025714">
    <property type="entry name" value="Methyltranfer_dom"/>
</dbReference>
<sequence length="253" mass="28311">MAIVWTYATDDTRYEVRAAGSSLRFYSNGVLHSQYSERCPLTGSVWDLLWLPALFRPARSPRRILLLGTGAGTVIRQLKRLFDPIEIVGVDNNPIHLRVAREHFGVTPEMAQLLHADAGDYVARYRGPGFDLVIDDLFGGGNGVPERSVRFDSAWLRKLQRCLADDGVLSINFADRAELVLSGFSRALTRGDRFLSMFEFTAPAIENVIVGLLPFTAQSADLRAYLQATPELANLLERGRLRYRVKTVKLKVS</sequence>
<accession>A0A160TTQ5</accession>
<dbReference type="CDD" id="cd02440">
    <property type="entry name" value="AdoMet_MTases"/>
    <property type="match status" value="1"/>
</dbReference>
<evidence type="ECO:0000313" key="2">
    <source>
        <dbReference type="EMBL" id="CUS50736.1"/>
    </source>
</evidence>
<organism evidence="2">
    <name type="scientific">hydrothermal vent metagenome</name>
    <dbReference type="NCBI Taxonomy" id="652676"/>
    <lineage>
        <taxon>unclassified sequences</taxon>
        <taxon>metagenomes</taxon>
        <taxon>ecological metagenomes</taxon>
    </lineage>
</organism>
<reference evidence="2" key="1">
    <citation type="submission" date="2015-10" db="EMBL/GenBank/DDBJ databases">
        <authorList>
            <person name="Gilbert D.G."/>
        </authorList>
    </citation>
    <scope>NUCLEOTIDE SEQUENCE</scope>
</reference>
<dbReference type="SUPFAM" id="SSF53335">
    <property type="entry name" value="S-adenosyl-L-methionine-dependent methyltransferases"/>
    <property type="match status" value="1"/>
</dbReference>
<dbReference type="Pfam" id="PF13847">
    <property type="entry name" value="Methyltransf_31"/>
    <property type="match status" value="1"/>
</dbReference>
<feature type="domain" description="Methyltransferase" evidence="1">
    <location>
        <begin position="63"/>
        <end position="175"/>
    </location>
</feature>
<evidence type="ECO:0000259" key="1">
    <source>
        <dbReference type="Pfam" id="PF13847"/>
    </source>
</evidence>
<protein>
    <recommendedName>
        <fullName evidence="1">Methyltransferase domain-containing protein</fullName>
    </recommendedName>
</protein>
<dbReference type="Gene3D" id="3.40.50.150">
    <property type="entry name" value="Vaccinia Virus protein VP39"/>
    <property type="match status" value="1"/>
</dbReference>
<name>A0A160TTQ5_9ZZZZ</name>
<proteinExistence type="predicted"/>